<sequence>MDILIFKTNVSTRQHVESVRPYLHTLREIFKWNFDLLDDEFILRIEADHALNPRKVESTLHSAGYDCKELGTFTSAQY</sequence>
<reference evidence="1 2" key="1">
    <citation type="submission" date="2018-04" db="EMBL/GenBank/DDBJ databases">
        <title>Pedobacter chongqingensis sp. nov., isolated from a rottenly hemp rope.</title>
        <authorList>
            <person name="Cai Y."/>
        </authorList>
    </citation>
    <scope>NUCLEOTIDE SEQUENCE [LARGE SCALE GENOMIC DNA]</scope>
    <source>
        <strain evidence="1 2">FJ4-8</strain>
    </source>
</reference>
<name>A0A2U2PIB2_9SPHI</name>
<dbReference type="EMBL" id="QEAS01000007">
    <property type="protein sequence ID" value="PWG80889.1"/>
    <property type="molecule type" value="Genomic_DNA"/>
</dbReference>
<proteinExistence type="predicted"/>
<keyword evidence="2" id="KW-1185">Reference proteome</keyword>
<dbReference type="RefSeq" id="WP_109415744.1">
    <property type="nucleotide sequence ID" value="NZ_QEAS01000007.1"/>
</dbReference>
<evidence type="ECO:0000313" key="1">
    <source>
        <dbReference type="EMBL" id="PWG80889.1"/>
    </source>
</evidence>
<comment type="caution">
    <text evidence="1">The sequence shown here is derived from an EMBL/GenBank/DDBJ whole genome shotgun (WGS) entry which is preliminary data.</text>
</comment>
<gene>
    <name evidence="1" type="ORF">DDR33_10600</name>
</gene>
<evidence type="ECO:0000313" key="2">
    <source>
        <dbReference type="Proteomes" id="UP000245647"/>
    </source>
</evidence>
<dbReference type="OrthoDB" id="1036397at2"/>
<dbReference type="Proteomes" id="UP000245647">
    <property type="component" value="Unassembled WGS sequence"/>
</dbReference>
<organism evidence="1 2">
    <name type="scientific">Pararcticibacter amylolyticus</name>
    <dbReference type="NCBI Taxonomy" id="2173175"/>
    <lineage>
        <taxon>Bacteria</taxon>
        <taxon>Pseudomonadati</taxon>
        <taxon>Bacteroidota</taxon>
        <taxon>Sphingobacteriia</taxon>
        <taxon>Sphingobacteriales</taxon>
        <taxon>Sphingobacteriaceae</taxon>
        <taxon>Pararcticibacter</taxon>
    </lineage>
</organism>
<protein>
    <submittedName>
        <fullName evidence="1">Uncharacterized protein</fullName>
    </submittedName>
</protein>
<dbReference type="AlphaFoldDB" id="A0A2U2PIB2"/>
<accession>A0A2U2PIB2</accession>